<dbReference type="EMBL" id="JAABLM010000001">
    <property type="protein sequence ID" value="NBL63679.1"/>
    <property type="molecule type" value="Genomic_DNA"/>
</dbReference>
<evidence type="ECO:0000313" key="1">
    <source>
        <dbReference type="EMBL" id="NBL63679.1"/>
    </source>
</evidence>
<comment type="caution">
    <text evidence="1">The sequence shown here is derived from an EMBL/GenBank/DDBJ whole genome shotgun (WGS) entry which is preliminary data.</text>
</comment>
<protein>
    <recommendedName>
        <fullName evidence="3">Lipoprotein</fullName>
    </recommendedName>
</protein>
<proteinExistence type="predicted"/>
<organism evidence="1 2">
    <name type="scientific">Flavobacterium ichthyis</name>
    <dbReference type="NCBI Taxonomy" id="2698827"/>
    <lineage>
        <taxon>Bacteria</taxon>
        <taxon>Pseudomonadati</taxon>
        <taxon>Bacteroidota</taxon>
        <taxon>Flavobacteriia</taxon>
        <taxon>Flavobacteriales</taxon>
        <taxon>Flavobacteriaceae</taxon>
        <taxon>Flavobacterium</taxon>
    </lineage>
</organism>
<dbReference type="RefSeq" id="WP_166535517.1">
    <property type="nucleotide sequence ID" value="NZ_JAABLM010000001.1"/>
</dbReference>
<evidence type="ECO:0008006" key="3">
    <source>
        <dbReference type="Google" id="ProtNLM"/>
    </source>
</evidence>
<name>A0ABW9Z769_9FLAO</name>
<accession>A0ABW9Z769</accession>
<dbReference type="Proteomes" id="UP000798602">
    <property type="component" value="Unassembled WGS sequence"/>
</dbReference>
<gene>
    <name evidence="1" type="ORF">GV828_00535</name>
</gene>
<reference evidence="2" key="1">
    <citation type="submission" date="2020-01" db="EMBL/GenBank/DDBJ databases">
        <title>Sphingomonas sp. strain CSW-10.</title>
        <authorList>
            <person name="Chen W.-M."/>
        </authorList>
    </citation>
    <scope>NUCLEOTIDE SEQUENCE [LARGE SCALE GENOMIC DNA]</scope>
    <source>
        <strain evidence="2">NST-5</strain>
    </source>
</reference>
<keyword evidence="2" id="KW-1185">Reference proteome</keyword>
<evidence type="ECO:0000313" key="2">
    <source>
        <dbReference type="Proteomes" id="UP000798602"/>
    </source>
</evidence>
<sequence length="198" mass="23822">MKTVKLKIEKFSFILFFCLLLNCQTKDSLVIDDLINVSQNNENKMAVKILYSPNEIEIVESVTLDKKYSDTTLLKKYNSSFKENTNGREFNTILILSDTLYSKEDFANRTDNLIAKVHEDFYVSIEDVYGTSNYRRVIFYDNHYKIYRIEISYGNKKYVFKSIIFKKKFKNLKFKRNDLNYQRKMDSIKYRQNFWITR</sequence>